<gene>
    <name evidence="1" type="ORF">LEP1GSC024_2394</name>
</gene>
<dbReference type="AlphaFoldDB" id="M6Y4A7"/>
<comment type="caution">
    <text evidence="1">The sequence shown here is derived from an EMBL/GenBank/DDBJ whole genome shotgun (WGS) entry which is preliminary data.</text>
</comment>
<evidence type="ECO:0000313" key="2">
    <source>
        <dbReference type="Proteomes" id="UP000012138"/>
    </source>
</evidence>
<protein>
    <submittedName>
        <fullName evidence="1">Uncharacterized protein</fullName>
    </submittedName>
</protein>
<name>M6Y4A7_9LEPT</name>
<accession>M6Y4A7</accession>
<dbReference type="EMBL" id="AKXB02000107">
    <property type="protein sequence ID" value="EMO89172.1"/>
    <property type="molecule type" value="Genomic_DNA"/>
</dbReference>
<dbReference type="Proteomes" id="UP000012138">
    <property type="component" value="Unassembled WGS sequence"/>
</dbReference>
<organism evidence="1 2">
    <name type="scientific">Leptospira noguchii str. 2001034031</name>
    <dbReference type="NCBI Taxonomy" id="1193053"/>
    <lineage>
        <taxon>Bacteria</taxon>
        <taxon>Pseudomonadati</taxon>
        <taxon>Spirochaetota</taxon>
        <taxon>Spirochaetia</taxon>
        <taxon>Leptospirales</taxon>
        <taxon>Leptospiraceae</taxon>
        <taxon>Leptospira</taxon>
    </lineage>
</organism>
<evidence type="ECO:0000313" key="1">
    <source>
        <dbReference type="EMBL" id="EMO89172.1"/>
    </source>
</evidence>
<sequence length="42" mass="4803">MFALDFKSLNKTRAYLQYNACKLPLHLSHNLAAFLVYTKISG</sequence>
<reference evidence="1 2" key="1">
    <citation type="submission" date="2013-01" db="EMBL/GenBank/DDBJ databases">
        <authorList>
            <person name="Harkins D.M."/>
            <person name="Durkin A.S."/>
            <person name="Brinkac L.M."/>
            <person name="Haft D.H."/>
            <person name="Selengut J.D."/>
            <person name="Sanka R."/>
            <person name="DePew J."/>
            <person name="Purushe J."/>
            <person name="Whelen A.C."/>
            <person name="Vinetz J.M."/>
            <person name="Sutton G.G."/>
            <person name="Nierman W.C."/>
            <person name="Fouts D.E."/>
        </authorList>
    </citation>
    <scope>NUCLEOTIDE SEQUENCE [LARGE SCALE GENOMIC DNA]</scope>
    <source>
        <strain evidence="1 2">2001034031</strain>
    </source>
</reference>
<proteinExistence type="predicted"/>